<feature type="non-terminal residue" evidence="1">
    <location>
        <position position="1"/>
    </location>
</feature>
<sequence>YVRNGQISHYSNEDFQLALKEISEGIDIHVNAKKYNIPKSILHLHHSSQVSHHDAGRTFYRT</sequence>
<dbReference type="EMBL" id="CAJOBA010036944">
    <property type="protein sequence ID" value="CAF4032878.1"/>
    <property type="molecule type" value="Genomic_DNA"/>
</dbReference>
<dbReference type="SUPFAM" id="SSF46689">
    <property type="entry name" value="Homeodomain-like"/>
    <property type="match status" value="1"/>
</dbReference>
<dbReference type="InterPro" id="IPR009057">
    <property type="entry name" value="Homeodomain-like_sf"/>
</dbReference>
<protein>
    <submittedName>
        <fullName evidence="1">Uncharacterized protein</fullName>
    </submittedName>
</protein>
<dbReference type="Proteomes" id="UP000682733">
    <property type="component" value="Unassembled WGS sequence"/>
</dbReference>
<dbReference type="AlphaFoldDB" id="A0A8S2EH56"/>
<gene>
    <name evidence="1" type="ORF">OVA965_LOCUS25091</name>
    <name evidence="2" type="ORF">TMI583_LOCUS25815</name>
</gene>
<dbReference type="EMBL" id="CAJNOK010015405">
    <property type="protein sequence ID" value="CAF1224811.1"/>
    <property type="molecule type" value="Genomic_DNA"/>
</dbReference>
<reference evidence="1" key="1">
    <citation type="submission" date="2021-02" db="EMBL/GenBank/DDBJ databases">
        <authorList>
            <person name="Nowell W R."/>
        </authorList>
    </citation>
    <scope>NUCLEOTIDE SEQUENCE</scope>
</reference>
<organism evidence="1 3">
    <name type="scientific">Didymodactylos carnosus</name>
    <dbReference type="NCBI Taxonomy" id="1234261"/>
    <lineage>
        <taxon>Eukaryota</taxon>
        <taxon>Metazoa</taxon>
        <taxon>Spiralia</taxon>
        <taxon>Gnathifera</taxon>
        <taxon>Rotifera</taxon>
        <taxon>Eurotatoria</taxon>
        <taxon>Bdelloidea</taxon>
        <taxon>Philodinida</taxon>
        <taxon>Philodinidae</taxon>
        <taxon>Didymodactylos</taxon>
    </lineage>
</organism>
<evidence type="ECO:0000313" key="3">
    <source>
        <dbReference type="Proteomes" id="UP000677228"/>
    </source>
</evidence>
<evidence type="ECO:0000313" key="2">
    <source>
        <dbReference type="EMBL" id="CAF4032878.1"/>
    </source>
</evidence>
<name>A0A8S2EH56_9BILA</name>
<dbReference type="Proteomes" id="UP000677228">
    <property type="component" value="Unassembled WGS sequence"/>
</dbReference>
<proteinExistence type="predicted"/>
<accession>A0A8S2EH56</accession>
<comment type="caution">
    <text evidence="1">The sequence shown here is derived from an EMBL/GenBank/DDBJ whole genome shotgun (WGS) entry which is preliminary data.</text>
</comment>
<evidence type="ECO:0000313" key="1">
    <source>
        <dbReference type="EMBL" id="CAF1224811.1"/>
    </source>
</evidence>